<protein>
    <submittedName>
        <fullName evidence="11">Polar amino acid transport system permease protein</fullName>
    </submittedName>
</protein>
<organism evidence="11 12">
    <name type="scientific">Leifsonia soli</name>
    <dbReference type="NCBI Taxonomy" id="582665"/>
    <lineage>
        <taxon>Bacteria</taxon>
        <taxon>Bacillati</taxon>
        <taxon>Actinomycetota</taxon>
        <taxon>Actinomycetes</taxon>
        <taxon>Micrococcales</taxon>
        <taxon>Microbacteriaceae</taxon>
        <taxon>Leifsonia</taxon>
    </lineage>
</organism>
<dbReference type="EMBL" id="JACCBJ010000001">
    <property type="protein sequence ID" value="NYD74129.1"/>
    <property type="molecule type" value="Genomic_DNA"/>
</dbReference>
<name>A0A852SYD4_9MICO</name>
<dbReference type="GO" id="GO:0043190">
    <property type="term" value="C:ATP-binding cassette (ABC) transporter complex"/>
    <property type="evidence" value="ECO:0007669"/>
    <property type="project" value="InterPro"/>
</dbReference>
<reference evidence="11 12" key="1">
    <citation type="submission" date="2020-07" db="EMBL/GenBank/DDBJ databases">
        <title>Sequencing the genomes of 1000 actinobacteria strains.</title>
        <authorList>
            <person name="Klenk H.-P."/>
        </authorList>
    </citation>
    <scope>NUCLEOTIDE SEQUENCE [LARGE SCALE GENOMIC DNA]</scope>
    <source>
        <strain evidence="11 12">DSM 23871</strain>
    </source>
</reference>
<feature type="transmembrane region" description="Helical" evidence="8">
    <location>
        <begin position="263"/>
        <end position="287"/>
    </location>
</feature>
<keyword evidence="7 8" id="KW-0472">Membrane</keyword>
<evidence type="ECO:0000313" key="12">
    <source>
        <dbReference type="Proteomes" id="UP000589620"/>
    </source>
</evidence>
<feature type="compositionally biased region" description="Low complexity" evidence="9">
    <location>
        <begin position="305"/>
        <end position="318"/>
    </location>
</feature>
<feature type="domain" description="ABC transmembrane type-1" evidence="10">
    <location>
        <begin position="77"/>
        <end position="284"/>
    </location>
</feature>
<proteinExistence type="inferred from homology"/>
<evidence type="ECO:0000256" key="3">
    <source>
        <dbReference type="ARBA" id="ARBA00022475"/>
    </source>
</evidence>
<keyword evidence="3" id="KW-1003">Cell membrane</keyword>
<evidence type="ECO:0000256" key="9">
    <source>
        <dbReference type="SAM" id="MobiDB-lite"/>
    </source>
</evidence>
<evidence type="ECO:0000256" key="7">
    <source>
        <dbReference type="ARBA" id="ARBA00023136"/>
    </source>
</evidence>
<feature type="transmembrane region" description="Helical" evidence="8">
    <location>
        <begin position="159"/>
        <end position="178"/>
    </location>
</feature>
<feature type="transmembrane region" description="Helical" evidence="8">
    <location>
        <begin position="113"/>
        <end position="139"/>
    </location>
</feature>
<dbReference type="InterPro" id="IPR010065">
    <property type="entry name" value="AA_ABC_transptr_permease_3TM"/>
</dbReference>
<comment type="subcellular location">
    <subcellularLocation>
        <location evidence="1 8">Cell membrane</location>
        <topology evidence="1 8">Multi-pass membrane protein</topology>
    </subcellularLocation>
</comment>
<dbReference type="Proteomes" id="UP000589620">
    <property type="component" value="Unassembled WGS sequence"/>
</dbReference>
<dbReference type="PANTHER" id="PTHR30614">
    <property type="entry name" value="MEMBRANE COMPONENT OF AMINO ACID ABC TRANSPORTER"/>
    <property type="match status" value="1"/>
</dbReference>
<dbReference type="PROSITE" id="PS50928">
    <property type="entry name" value="ABC_TM1"/>
    <property type="match status" value="1"/>
</dbReference>
<evidence type="ECO:0000256" key="5">
    <source>
        <dbReference type="ARBA" id="ARBA00022970"/>
    </source>
</evidence>
<evidence type="ECO:0000256" key="1">
    <source>
        <dbReference type="ARBA" id="ARBA00004651"/>
    </source>
</evidence>
<dbReference type="FunFam" id="1.10.3720.10:FF:000006">
    <property type="entry name" value="Glutamate/aspartate ABC transporter, permease protein GltK"/>
    <property type="match status" value="1"/>
</dbReference>
<keyword evidence="2 8" id="KW-0813">Transport</keyword>
<evidence type="ECO:0000256" key="4">
    <source>
        <dbReference type="ARBA" id="ARBA00022692"/>
    </source>
</evidence>
<evidence type="ECO:0000256" key="6">
    <source>
        <dbReference type="ARBA" id="ARBA00022989"/>
    </source>
</evidence>
<feature type="region of interest" description="Disordered" evidence="9">
    <location>
        <begin position="298"/>
        <end position="327"/>
    </location>
</feature>
<keyword evidence="6 8" id="KW-1133">Transmembrane helix</keyword>
<comment type="similarity">
    <text evidence="8">Belongs to the binding-protein-dependent transport system permease family.</text>
</comment>
<dbReference type="AlphaFoldDB" id="A0A852SYD4"/>
<feature type="transmembrane region" description="Helical" evidence="8">
    <location>
        <begin position="34"/>
        <end position="53"/>
    </location>
</feature>
<feature type="transmembrane region" description="Helical" evidence="8">
    <location>
        <begin position="73"/>
        <end position="101"/>
    </location>
</feature>
<dbReference type="InterPro" id="IPR035906">
    <property type="entry name" value="MetI-like_sf"/>
</dbReference>
<accession>A0A852SYD4</accession>
<dbReference type="InterPro" id="IPR000515">
    <property type="entry name" value="MetI-like"/>
</dbReference>
<comment type="caution">
    <text evidence="11">The sequence shown here is derived from an EMBL/GenBank/DDBJ whole genome shotgun (WGS) entry which is preliminary data.</text>
</comment>
<keyword evidence="12" id="KW-1185">Reference proteome</keyword>
<dbReference type="GO" id="GO:0022857">
    <property type="term" value="F:transmembrane transporter activity"/>
    <property type="evidence" value="ECO:0007669"/>
    <property type="project" value="InterPro"/>
</dbReference>
<dbReference type="RefSeq" id="WP_179455892.1">
    <property type="nucleotide sequence ID" value="NZ_BAAAPX010000001.1"/>
</dbReference>
<dbReference type="NCBIfam" id="TIGR01726">
    <property type="entry name" value="HEQRo_perm_3TM"/>
    <property type="match status" value="1"/>
</dbReference>
<dbReference type="PANTHER" id="PTHR30614:SF0">
    <property type="entry name" value="L-CYSTINE TRANSPORT SYSTEM PERMEASE PROTEIN TCYL"/>
    <property type="match status" value="1"/>
</dbReference>
<dbReference type="Gene3D" id="1.10.3720.10">
    <property type="entry name" value="MetI-like"/>
    <property type="match status" value="1"/>
</dbReference>
<evidence type="ECO:0000256" key="2">
    <source>
        <dbReference type="ARBA" id="ARBA00022448"/>
    </source>
</evidence>
<dbReference type="CDD" id="cd06261">
    <property type="entry name" value="TM_PBP2"/>
    <property type="match status" value="1"/>
</dbReference>
<evidence type="ECO:0000259" key="10">
    <source>
        <dbReference type="PROSITE" id="PS50928"/>
    </source>
</evidence>
<keyword evidence="5" id="KW-0029">Amino-acid transport</keyword>
<dbReference type="InterPro" id="IPR043429">
    <property type="entry name" value="ArtM/GltK/GlnP/TcyL/YhdX-like"/>
</dbReference>
<dbReference type="SUPFAM" id="SSF161098">
    <property type="entry name" value="MetI-like"/>
    <property type="match status" value="1"/>
</dbReference>
<dbReference type="GO" id="GO:0006865">
    <property type="term" value="P:amino acid transport"/>
    <property type="evidence" value="ECO:0007669"/>
    <property type="project" value="UniProtKB-KW"/>
</dbReference>
<keyword evidence="4 8" id="KW-0812">Transmembrane</keyword>
<sequence>MSQSNTARPATGSVPSPGGTRPEPIKAIKLRHPWRIVIAAILILLLVWFIVDASQREAYGWQYVGKYVFDKRISAAALVTLQLTIYSMIIGVVLGLILAVMRLSPNPVVKSVAWLYLWIFRGTPVYVQLVFWGLFSLIYPQIFLGVPWTQVGFTLDLGFMQNAFVIAVIGLALNEAAYMAEIVRAGLLSVDEGQEEAATALGMSWWQTMTRIVIPQAMRVIIPPTGNEVISMLKTTSLVAAIPLTTDLYGVARDISAVTYTPIPLLIVASLWYLLFTSLLMVGQYFLEKRFSRGVNARRPDRNEPALATGALPAAGAPDGNDLGGKG</sequence>
<dbReference type="Pfam" id="PF00528">
    <property type="entry name" value="BPD_transp_1"/>
    <property type="match status" value="1"/>
</dbReference>
<gene>
    <name evidence="11" type="ORF">BJ963_001648</name>
</gene>
<evidence type="ECO:0000313" key="11">
    <source>
        <dbReference type="EMBL" id="NYD74129.1"/>
    </source>
</evidence>
<feature type="region of interest" description="Disordered" evidence="9">
    <location>
        <begin position="1"/>
        <end position="20"/>
    </location>
</feature>
<evidence type="ECO:0000256" key="8">
    <source>
        <dbReference type="RuleBase" id="RU363032"/>
    </source>
</evidence>